<dbReference type="Proteomes" id="UP001515480">
    <property type="component" value="Unassembled WGS sequence"/>
</dbReference>
<feature type="region of interest" description="Disordered" evidence="1">
    <location>
        <begin position="51"/>
        <end position="155"/>
    </location>
</feature>
<protein>
    <submittedName>
        <fullName evidence="2">Uncharacterized protein</fullName>
    </submittedName>
</protein>
<dbReference type="AlphaFoldDB" id="A0AB34IEI2"/>
<organism evidence="2 3">
    <name type="scientific">Prymnesium parvum</name>
    <name type="common">Toxic golden alga</name>
    <dbReference type="NCBI Taxonomy" id="97485"/>
    <lineage>
        <taxon>Eukaryota</taxon>
        <taxon>Haptista</taxon>
        <taxon>Haptophyta</taxon>
        <taxon>Prymnesiophyceae</taxon>
        <taxon>Prymnesiales</taxon>
        <taxon>Prymnesiaceae</taxon>
        <taxon>Prymnesium</taxon>
    </lineage>
</organism>
<feature type="compositionally biased region" description="Low complexity" evidence="1">
    <location>
        <begin position="86"/>
        <end position="103"/>
    </location>
</feature>
<sequence>MPSAQRLSLVEADEGEWEHNPPSPPPDPRTRRAFLLLVLLGASVLALSLPTSPASPTAPTSPASPASPRLQHPRDGATKRHPTHLRAPAPAVAPRAPPRARTLPPSPSASPPPRKPPPPVSPAPRAAPPLFPSPPPPASPPPHAAPSHVPPPRREASCLHTMSASGLRRSNRVTEKAQGVGVWGGECTCPDGQAYLVGDQLDYCHTLACEGGRGGACQMEERAAWSGRRVECGAAEPSARLWVLSDGALIGKTAAARPSRAPHWKETICSHEVPQKLCFEVRDDAQATLLGGACASAALSAAWAAAKESKHSLELDDGSKLEVHVSRAQPPSPPASPTPPLPPVPRLPARRTKAAIVALLNERFRKGAPSNDLESAGVLVRQFDTLDDAKKPWLPCPATDWCAAFADRWATSIIHPGARRMYYGSEKGGFVLAPTVSIFCAYPEDGNSMDGNKVCHPLGGDGVHCIPGCYPLGQTCAEVGHEWSCSFPPTQLREALQAQLRREDMKQRNNEIVVDLASVEAQLPRSIEGFFVGAEEAHVREVREQFMLDFGLSDADGPPLLRLNLDGGGEAPFTLIP</sequence>
<accession>A0AB34IEI2</accession>
<feature type="compositionally biased region" description="Pro residues" evidence="1">
    <location>
        <begin position="104"/>
        <end position="150"/>
    </location>
</feature>
<evidence type="ECO:0000313" key="3">
    <source>
        <dbReference type="Proteomes" id="UP001515480"/>
    </source>
</evidence>
<feature type="compositionally biased region" description="Pro residues" evidence="1">
    <location>
        <begin position="330"/>
        <end position="346"/>
    </location>
</feature>
<feature type="region of interest" description="Disordered" evidence="1">
    <location>
        <begin position="1"/>
        <end position="30"/>
    </location>
</feature>
<feature type="compositionally biased region" description="Low complexity" evidence="1">
    <location>
        <begin position="51"/>
        <end position="68"/>
    </location>
</feature>
<evidence type="ECO:0000256" key="1">
    <source>
        <dbReference type="SAM" id="MobiDB-lite"/>
    </source>
</evidence>
<comment type="caution">
    <text evidence="2">The sequence shown here is derived from an EMBL/GenBank/DDBJ whole genome shotgun (WGS) entry which is preliminary data.</text>
</comment>
<dbReference type="EMBL" id="JBGBPQ010000028">
    <property type="protein sequence ID" value="KAL1496682.1"/>
    <property type="molecule type" value="Genomic_DNA"/>
</dbReference>
<proteinExistence type="predicted"/>
<feature type="region of interest" description="Disordered" evidence="1">
    <location>
        <begin position="324"/>
        <end position="346"/>
    </location>
</feature>
<reference evidence="2 3" key="1">
    <citation type="journal article" date="2024" name="Science">
        <title>Giant polyketide synthase enzymes in the biosynthesis of giant marine polyether toxins.</title>
        <authorList>
            <person name="Fallon T.R."/>
            <person name="Shende V.V."/>
            <person name="Wierzbicki I.H."/>
            <person name="Pendleton A.L."/>
            <person name="Watervoot N.F."/>
            <person name="Auber R.P."/>
            <person name="Gonzalez D.J."/>
            <person name="Wisecaver J.H."/>
            <person name="Moore B.S."/>
        </authorList>
    </citation>
    <scope>NUCLEOTIDE SEQUENCE [LARGE SCALE GENOMIC DNA]</scope>
    <source>
        <strain evidence="2 3">12B1</strain>
    </source>
</reference>
<keyword evidence="3" id="KW-1185">Reference proteome</keyword>
<gene>
    <name evidence="2" type="ORF">AB1Y20_014276</name>
</gene>
<name>A0AB34IEI2_PRYPA</name>
<evidence type="ECO:0000313" key="2">
    <source>
        <dbReference type="EMBL" id="KAL1496682.1"/>
    </source>
</evidence>